<evidence type="ECO:0000256" key="2">
    <source>
        <dbReference type="RuleBase" id="RU362080"/>
    </source>
</evidence>
<dbReference type="Proteomes" id="UP000077037">
    <property type="component" value="Unassembled WGS sequence"/>
</dbReference>
<protein>
    <recommendedName>
        <fullName evidence="2">Antitoxin</fullName>
    </recommendedName>
</protein>
<dbReference type="Gene3D" id="6.10.250.330">
    <property type="match status" value="1"/>
</dbReference>
<name>A0A157RN54_9BORD</name>
<dbReference type="PANTHER" id="PTHR33713">
    <property type="entry name" value="ANTITOXIN YAFN-RELATED"/>
    <property type="match status" value="1"/>
</dbReference>
<reference evidence="3 4" key="1">
    <citation type="submission" date="2016-03" db="EMBL/GenBank/DDBJ databases">
        <authorList>
            <consortium name="Pathogen Informatics"/>
        </authorList>
    </citation>
    <scope>NUCLEOTIDE SEQUENCE [LARGE SCALE GENOMIC DNA]</scope>
    <source>
        <strain evidence="3 4">NCTC13364</strain>
    </source>
</reference>
<proteinExistence type="inferred from homology"/>
<dbReference type="RefSeq" id="WP_328587241.1">
    <property type="nucleotide sequence ID" value="NZ_FKBS01000029.1"/>
</dbReference>
<evidence type="ECO:0000313" key="4">
    <source>
        <dbReference type="Proteomes" id="UP000077037"/>
    </source>
</evidence>
<evidence type="ECO:0000313" key="3">
    <source>
        <dbReference type="EMBL" id="SAI59440.1"/>
    </source>
</evidence>
<comment type="similarity">
    <text evidence="1 2">Belongs to the phD/YefM antitoxin family.</text>
</comment>
<accession>A0A157RN54</accession>
<organism evidence="3 4">
    <name type="scientific">Bordetella ansorpii</name>
    <dbReference type="NCBI Taxonomy" id="288768"/>
    <lineage>
        <taxon>Bacteria</taxon>
        <taxon>Pseudomonadati</taxon>
        <taxon>Pseudomonadota</taxon>
        <taxon>Betaproteobacteria</taxon>
        <taxon>Burkholderiales</taxon>
        <taxon>Alcaligenaceae</taxon>
        <taxon>Bordetella</taxon>
    </lineage>
</organism>
<dbReference type="Pfam" id="PF02604">
    <property type="entry name" value="PhdYeFM_antitox"/>
    <property type="match status" value="1"/>
</dbReference>
<dbReference type="PANTHER" id="PTHR33713:SF6">
    <property type="entry name" value="ANTITOXIN YEFM"/>
    <property type="match status" value="1"/>
</dbReference>
<evidence type="ECO:0000256" key="1">
    <source>
        <dbReference type="ARBA" id="ARBA00009981"/>
    </source>
</evidence>
<dbReference type="SUPFAM" id="SSF143120">
    <property type="entry name" value="YefM-like"/>
    <property type="match status" value="1"/>
</dbReference>
<dbReference type="EMBL" id="FKBS01000029">
    <property type="protein sequence ID" value="SAI59440.1"/>
    <property type="molecule type" value="Genomic_DNA"/>
</dbReference>
<gene>
    <name evidence="3" type="primary">yefM</name>
    <name evidence="3" type="ORF">SAMEA1982600_05284</name>
</gene>
<dbReference type="InterPro" id="IPR006442">
    <property type="entry name" value="Antitoxin_Phd/YefM"/>
</dbReference>
<dbReference type="InterPro" id="IPR051405">
    <property type="entry name" value="phD/YefM_antitoxin"/>
</dbReference>
<comment type="function">
    <text evidence="2">Antitoxin component of a type II toxin-antitoxin (TA) system.</text>
</comment>
<sequence length="103" mass="11708">MRAALDTPNNMNVLTFSEARASFKQAMDDVCVHHEPTVITRQRGAHVVMMSLEDYNSMVETMHLLGNAKNATRLMESIAQLKAGHAQFRELLGNEHKERQEQE</sequence>
<dbReference type="InterPro" id="IPR036165">
    <property type="entry name" value="YefM-like_sf"/>
</dbReference>
<dbReference type="AlphaFoldDB" id="A0A157RN54"/>
<dbReference type="Gene3D" id="3.40.1620.10">
    <property type="entry name" value="YefM-like domain"/>
    <property type="match status" value="1"/>
</dbReference>